<dbReference type="AlphaFoldDB" id="A0A6A4INU1"/>
<accession>A0A6A4INU1</accession>
<gene>
    <name evidence="4" type="ORF">BT96DRAFT_1028948</name>
</gene>
<dbReference type="OrthoDB" id="10264374at2759"/>
<keyword evidence="2 3" id="KW-0732">Signal</keyword>
<evidence type="ECO:0000256" key="1">
    <source>
        <dbReference type="ARBA" id="ARBA00005445"/>
    </source>
</evidence>
<name>A0A6A4INU1_9AGAR</name>
<dbReference type="Proteomes" id="UP000799118">
    <property type="component" value="Unassembled WGS sequence"/>
</dbReference>
<dbReference type="EMBL" id="ML769383">
    <property type="protein sequence ID" value="KAE9411400.1"/>
    <property type="molecule type" value="Genomic_DNA"/>
</dbReference>
<proteinExistence type="inferred from homology"/>
<evidence type="ECO:0000256" key="3">
    <source>
        <dbReference type="SAM" id="SignalP"/>
    </source>
</evidence>
<protein>
    <recommendedName>
        <fullName evidence="6">Ice-binding protein</fullName>
    </recommendedName>
</protein>
<evidence type="ECO:0008006" key="6">
    <source>
        <dbReference type="Google" id="ProtNLM"/>
    </source>
</evidence>
<dbReference type="Pfam" id="PF11999">
    <property type="entry name" value="Ice_binding"/>
    <property type="match status" value="1"/>
</dbReference>
<feature type="signal peptide" evidence="3">
    <location>
        <begin position="1"/>
        <end position="22"/>
    </location>
</feature>
<evidence type="ECO:0000256" key="2">
    <source>
        <dbReference type="ARBA" id="ARBA00022729"/>
    </source>
</evidence>
<evidence type="ECO:0000313" key="5">
    <source>
        <dbReference type="Proteomes" id="UP000799118"/>
    </source>
</evidence>
<comment type="similarity">
    <text evidence="1">Belongs to the ice-binding protein family.</text>
</comment>
<dbReference type="InterPro" id="IPR021884">
    <property type="entry name" value="Ice-bd_prot"/>
</dbReference>
<reference evidence="4" key="1">
    <citation type="journal article" date="2019" name="Environ. Microbiol.">
        <title>Fungal ecological strategies reflected in gene transcription - a case study of two litter decomposers.</title>
        <authorList>
            <person name="Barbi F."/>
            <person name="Kohler A."/>
            <person name="Barry K."/>
            <person name="Baskaran P."/>
            <person name="Daum C."/>
            <person name="Fauchery L."/>
            <person name="Ihrmark K."/>
            <person name="Kuo A."/>
            <person name="LaButti K."/>
            <person name="Lipzen A."/>
            <person name="Morin E."/>
            <person name="Grigoriev I.V."/>
            <person name="Henrissat B."/>
            <person name="Lindahl B."/>
            <person name="Martin F."/>
        </authorList>
    </citation>
    <scope>NUCLEOTIDE SEQUENCE</scope>
    <source>
        <strain evidence="4">JB14</strain>
    </source>
</reference>
<sequence>MLSAFNKIVCLSLWASFLSVGAAPGAINLGPAPVALGTAANFAVLSQTGVTTVPPSSITGNVGVSPIAANALIGFSLALASSGAFATSGQVVGELFAASYAAPTPATLTTAISNMQTAFTTANGLVNPGFTNLASGAIGGLVLTPALYKWTSAVAIGSAGVTISGTSADVFVFQIAGTLTVAADARVTLVGGVLASNIFWIVAGAVTADAGAHIEGVILAKTAVTLQAGASINGRILSQTLVTLTSESGHNDSILLSTSIADAYYSQEGTLFYRKERTQDSNANYNGILEGDSAENGLCPTPNLVKELVFQFEFQATQPLPVPIYQYMYHYVFVQYSLFFRVVQSLRGVEAKQIYGSMDDVQPSCPSRSTAVQTIGLTRVNIRVFENRSRRLGCPRNDGS</sequence>
<evidence type="ECO:0000313" key="4">
    <source>
        <dbReference type="EMBL" id="KAE9411400.1"/>
    </source>
</evidence>
<keyword evidence="5" id="KW-1185">Reference proteome</keyword>
<organism evidence="4 5">
    <name type="scientific">Gymnopus androsaceus JB14</name>
    <dbReference type="NCBI Taxonomy" id="1447944"/>
    <lineage>
        <taxon>Eukaryota</taxon>
        <taxon>Fungi</taxon>
        <taxon>Dikarya</taxon>
        <taxon>Basidiomycota</taxon>
        <taxon>Agaricomycotina</taxon>
        <taxon>Agaricomycetes</taxon>
        <taxon>Agaricomycetidae</taxon>
        <taxon>Agaricales</taxon>
        <taxon>Marasmiineae</taxon>
        <taxon>Omphalotaceae</taxon>
        <taxon>Gymnopus</taxon>
    </lineage>
</organism>
<feature type="chain" id="PRO_5025548862" description="Ice-binding protein" evidence="3">
    <location>
        <begin position="23"/>
        <end position="400"/>
    </location>
</feature>